<protein>
    <recommendedName>
        <fullName evidence="3">Aminoglycoside phosphotransferase domain-containing protein</fullName>
    </recommendedName>
</protein>
<name>A0A1Y2DD43_9PEZI</name>
<comment type="caution">
    <text evidence="1">The sequence shown here is derived from an EMBL/GenBank/DDBJ whole genome shotgun (WGS) entry which is preliminary data.</text>
</comment>
<sequence>MHSLLWSSCGKRLGIRDRFVLGLGKEPLNEIFLRGYNGLAGPFEGMNAVHQLHDACGIEISTETPIKFTHADIVPLNIILSPVPDTKVVAIIDCGQAGWYPDYWEYCKAQRVTLDPKDFDEASQRDWSETYLPLIMDPVDLDAHYHPWLEFVLSKGF</sequence>
<dbReference type="RefSeq" id="XP_040710555.1">
    <property type="nucleotide sequence ID" value="XM_040856903.1"/>
</dbReference>
<dbReference type="EMBL" id="MCFJ01000020">
    <property type="protein sequence ID" value="ORY57203.1"/>
    <property type="molecule type" value="Genomic_DNA"/>
</dbReference>
<accession>A0A1Y2DD43</accession>
<evidence type="ECO:0000313" key="2">
    <source>
        <dbReference type="Proteomes" id="UP000193689"/>
    </source>
</evidence>
<keyword evidence="2" id="KW-1185">Reference proteome</keyword>
<organism evidence="1 2">
    <name type="scientific">Pseudomassariella vexata</name>
    <dbReference type="NCBI Taxonomy" id="1141098"/>
    <lineage>
        <taxon>Eukaryota</taxon>
        <taxon>Fungi</taxon>
        <taxon>Dikarya</taxon>
        <taxon>Ascomycota</taxon>
        <taxon>Pezizomycotina</taxon>
        <taxon>Sordariomycetes</taxon>
        <taxon>Xylariomycetidae</taxon>
        <taxon>Amphisphaeriales</taxon>
        <taxon>Pseudomassariaceae</taxon>
        <taxon>Pseudomassariella</taxon>
    </lineage>
</organism>
<proteinExistence type="predicted"/>
<evidence type="ECO:0008006" key="3">
    <source>
        <dbReference type="Google" id="ProtNLM"/>
    </source>
</evidence>
<dbReference type="Proteomes" id="UP000193689">
    <property type="component" value="Unassembled WGS sequence"/>
</dbReference>
<dbReference type="GeneID" id="63773115"/>
<dbReference type="InterPro" id="IPR011009">
    <property type="entry name" value="Kinase-like_dom_sf"/>
</dbReference>
<reference evidence="1 2" key="1">
    <citation type="submission" date="2016-07" db="EMBL/GenBank/DDBJ databases">
        <title>Pervasive Adenine N6-methylation of Active Genes in Fungi.</title>
        <authorList>
            <consortium name="DOE Joint Genome Institute"/>
            <person name="Mondo S.J."/>
            <person name="Dannebaum R.O."/>
            <person name="Kuo R.C."/>
            <person name="Labutti K."/>
            <person name="Haridas S."/>
            <person name="Kuo A."/>
            <person name="Salamov A."/>
            <person name="Ahrendt S.R."/>
            <person name="Lipzen A."/>
            <person name="Sullivan W."/>
            <person name="Andreopoulos W.B."/>
            <person name="Clum A."/>
            <person name="Lindquist E."/>
            <person name="Daum C."/>
            <person name="Ramamoorthy G.K."/>
            <person name="Gryganskyi A."/>
            <person name="Culley D."/>
            <person name="Magnuson J.K."/>
            <person name="James T.Y."/>
            <person name="O'Malley M.A."/>
            <person name="Stajich J.E."/>
            <person name="Spatafora J.W."/>
            <person name="Visel A."/>
            <person name="Grigoriev I.V."/>
        </authorList>
    </citation>
    <scope>NUCLEOTIDE SEQUENCE [LARGE SCALE GENOMIC DNA]</scope>
    <source>
        <strain evidence="1 2">CBS 129021</strain>
    </source>
</reference>
<dbReference type="AlphaFoldDB" id="A0A1Y2DD43"/>
<evidence type="ECO:0000313" key="1">
    <source>
        <dbReference type="EMBL" id="ORY57203.1"/>
    </source>
</evidence>
<dbReference type="SUPFAM" id="SSF56112">
    <property type="entry name" value="Protein kinase-like (PK-like)"/>
    <property type="match status" value="1"/>
</dbReference>
<gene>
    <name evidence="1" type="ORF">BCR38DRAFT_354809</name>
</gene>
<dbReference type="InParanoid" id="A0A1Y2DD43"/>
<dbReference type="OrthoDB" id="5404599at2759"/>